<keyword evidence="8" id="KW-1185">Reference proteome</keyword>
<evidence type="ECO:0000256" key="1">
    <source>
        <dbReference type="ARBA" id="ARBA00010617"/>
    </source>
</evidence>
<evidence type="ECO:0000313" key="8">
    <source>
        <dbReference type="Proteomes" id="UP000593576"/>
    </source>
</evidence>
<reference evidence="7 8" key="1">
    <citation type="journal article" date="2019" name="Genome Biol. Evol.">
        <title>Insights into the evolution of the New World diploid cottons (Gossypium, subgenus Houzingenia) based on genome sequencing.</title>
        <authorList>
            <person name="Grover C.E."/>
            <person name="Arick M.A. 2nd"/>
            <person name="Thrash A."/>
            <person name="Conover J.L."/>
            <person name="Sanders W.S."/>
            <person name="Peterson D.G."/>
            <person name="Frelichowski J.E."/>
            <person name="Scheffler J.A."/>
            <person name="Scheffler B.E."/>
            <person name="Wendel J.F."/>
        </authorList>
    </citation>
    <scope>NUCLEOTIDE SEQUENCE [LARGE SCALE GENOMIC DNA]</scope>
    <source>
        <strain evidence="7">1</strain>
        <tissue evidence="7">Leaf</tissue>
    </source>
</reference>
<dbReference type="InterPro" id="IPR050651">
    <property type="entry name" value="Plant_Cytochrome_P450_Monoox"/>
</dbReference>
<evidence type="ECO:0000256" key="6">
    <source>
        <dbReference type="ARBA" id="ARBA00023033"/>
    </source>
</evidence>
<keyword evidence="2" id="KW-0349">Heme</keyword>
<evidence type="ECO:0000313" key="7">
    <source>
        <dbReference type="EMBL" id="MBA0859831.1"/>
    </source>
</evidence>
<evidence type="ECO:0008006" key="9">
    <source>
        <dbReference type="Google" id="ProtNLM"/>
    </source>
</evidence>
<dbReference type="GO" id="GO:0005506">
    <property type="term" value="F:iron ion binding"/>
    <property type="evidence" value="ECO:0007669"/>
    <property type="project" value="InterPro"/>
</dbReference>
<dbReference type="SUPFAM" id="SSF48264">
    <property type="entry name" value="Cytochrome P450"/>
    <property type="match status" value="1"/>
</dbReference>
<dbReference type="Gene3D" id="1.10.630.10">
    <property type="entry name" value="Cytochrome P450"/>
    <property type="match status" value="1"/>
</dbReference>
<name>A0A7J9LMF8_GOSSC</name>
<dbReference type="AlphaFoldDB" id="A0A7J9LMF8"/>
<keyword evidence="6" id="KW-0503">Monooxygenase</keyword>
<proteinExistence type="inferred from homology"/>
<keyword evidence="3" id="KW-0479">Metal-binding</keyword>
<dbReference type="PANTHER" id="PTHR47947:SF29">
    <property type="entry name" value="CYTOCHROME P450 CYP82D47-LIKE"/>
    <property type="match status" value="1"/>
</dbReference>
<organism evidence="7 8">
    <name type="scientific">Gossypium schwendimanii</name>
    <name type="common">Cotton</name>
    <dbReference type="NCBI Taxonomy" id="34291"/>
    <lineage>
        <taxon>Eukaryota</taxon>
        <taxon>Viridiplantae</taxon>
        <taxon>Streptophyta</taxon>
        <taxon>Embryophyta</taxon>
        <taxon>Tracheophyta</taxon>
        <taxon>Spermatophyta</taxon>
        <taxon>Magnoliopsida</taxon>
        <taxon>eudicotyledons</taxon>
        <taxon>Gunneridae</taxon>
        <taxon>Pentapetalae</taxon>
        <taxon>rosids</taxon>
        <taxon>malvids</taxon>
        <taxon>Malvales</taxon>
        <taxon>Malvaceae</taxon>
        <taxon>Malvoideae</taxon>
        <taxon>Gossypium</taxon>
    </lineage>
</organism>
<dbReference type="InterPro" id="IPR001128">
    <property type="entry name" value="Cyt_P450"/>
</dbReference>
<dbReference type="OrthoDB" id="2789670at2759"/>
<accession>A0A7J9LMF8</accession>
<dbReference type="Pfam" id="PF00067">
    <property type="entry name" value="p450"/>
    <property type="match status" value="1"/>
</dbReference>
<gene>
    <name evidence="7" type="ORF">Goshw_011246</name>
</gene>
<sequence length="305" mass="34746">HIRVSEVKSAIRELYKSWLSKGNGGSGVSVDMKQWFGDLTHNIALRMVGGKRYFGPNADCEEAEARRCETVMRDFVHLFGVFVLSDAIPFLRWLDFLGYEKAMKRTAKELDSIVGGWLEEHKQKRLMGGGVIKEQDFMDVMLNILEDANITCYDADTINKATCLNLVLAGSDTTMVTLTWALSLLLNNPHVLKRAQDELDMHVGKHRLLEESDVRNMVYLQAIVKETLSLYPPEPIISLRAASKDCTLSTGYRIPSGTQLMVNAWKIQRDERVWPEPHDFQPERFLTTNKDMDFQGQTFELIPFG</sequence>
<dbReference type="GO" id="GO:0016705">
    <property type="term" value="F:oxidoreductase activity, acting on paired donors, with incorporation or reduction of molecular oxygen"/>
    <property type="evidence" value="ECO:0007669"/>
    <property type="project" value="InterPro"/>
</dbReference>
<dbReference type="EMBL" id="JABFAF010000007">
    <property type="protein sequence ID" value="MBA0859831.1"/>
    <property type="molecule type" value="Genomic_DNA"/>
</dbReference>
<dbReference type="PANTHER" id="PTHR47947">
    <property type="entry name" value="CYTOCHROME P450 82C3-RELATED"/>
    <property type="match status" value="1"/>
</dbReference>
<comment type="caution">
    <text evidence="7">The sequence shown here is derived from an EMBL/GenBank/DDBJ whole genome shotgun (WGS) entry which is preliminary data.</text>
</comment>
<evidence type="ECO:0000256" key="5">
    <source>
        <dbReference type="ARBA" id="ARBA00023004"/>
    </source>
</evidence>
<keyword evidence="4" id="KW-0560">Oxidoreductase</keyword>
<dbReference type="Proteomes" id="UP000593576">
    <property type="component" value="Unassembled WGS sequence"/>
</dbReference>
<dbReference type="InterPro" id="IPR002401">
    <property type="entry name" value="Cyt_P450_E_grp-I"/>
</dbReference>
<comment type="similarity">
    <text evidence="1">Belongs to the cytochrome P450 family.</text>
</comment>
<dbReference type="InterPro" id="IPR036396">
    <property type="entry name" value="Cyt_P450_sf"/>
</dbReference>
<evidence type="ECO:0000256" key="3">
    <source>
        <dbReference type="ARBA" id="ARBA00022723"/>
    </source>
</evidence>
<evidence type="ECO:0000256" key="4">
    <source>
        <dbReference type="ARBA" id="ARBA00023002"/>
    </source>
</evidence>
<feature type="non-terminal residue" evidence="7">
    <location>
        <position position="305"/>
    </location>
</feature>
<dbReference type="GO" id="GO:0004497">
    <property type="term" value="F:monooxygenase activity"/>
    <property type="evidence" value="ECO:0007669"/>
    <property type="project" value="UniProtKB-KW"/>
</dbReference>
<protein>
    <recommendedName>
        <fullName evidence="9">Cytochrome P450</fullName>
    </recommendedName>
</protein>
<dbReference type="PRINTS" id="PR00463">
    <property type="entry name" value="EP450I"/>
</dbReference>
<dbReference type="GO" id="GO:0020037">
    <property type="term" value="F:heme binding"/>
    <property type="evidence" value="ECO:0007669"/>
    <property type="project" value="InterPro"/>
</dbReference>
<keyword evidence="5" id="KW-0408">Iron</keyword>
<dbReference type="PRINTS" id="PR00385">
    <property type="entry name" value="P450"/>
</dbReference>
<evidence type="ECO:0000256" key="2">
    <source>
        <dbReference type="ARBA" id="ARBA00022617"/>
    </source>
</evidence>